<keyword evidence="3" id="KW-1185">Reference proteome</keyword>
<feature type="compositionally biased region" description="Basic residues" evidence="1">
    <location>
        <begin position="129"/>
        <end position="145"/>
    </location>
</feature>
<dbReference type="HOGENOM" id="CLU_1790057_0_0_1"/>
<dbReference type="EnsemblPlants" id="OPUNC03G09880.1">
    <property type="protein sequence ID" value="OPUNC03G09880.1"/>
    <property type="gene ID" value="OPUNC03G09880"/>
</dbReference>
<dbReference type="Proteomes" id="UP000026962">
    <property type="component" value="Chromosome 3"/>
</dbReference>
<reference evidence="2" key="2">
    <citation type="submission" date="2018-05" db="EMBL/GenBank/DDBJ databases">
        <title>OpunRS2 (Oryza punctata Reference Sequence Version 2).</title>
        <authorList>
            <person name="Zhang J."/>
            <person name="Kudrna D."/>
            <person name="Lee S."/>
            <person name="Talag J."/>
            <person name="Welchert J."/>
            <person name="Wing R.A."/>
        </authorList>
    </citation>
    <scope>NUCLEOTIDE SEQUENCE [LARGE SCALE GENOMIC DNA]</scope>
</reference>
<evidence type="ECO:0008006" key="4">
    <source>
        <dbReference type="Google" id="ProtNLM"/>
    </source>
</evidence>
<protein>
    <recommendedName>
        <fullName evidence="4">BHLH domain-containing protein</fullName>
    </recommendedName>
</protein>
<feature type="region of interest" description="Disordered" evidence="1">
    <location>
        <begin position="123"/>
        <end position="145"/>
    </location>
</feature>
<evidence type="ECO:0000313" key="2">
    <source>
        <dbReference type="EnsemblPlants" id="OPUNC03G09880.1"/>
    </source>
</evidence>
<dbReference type="Gramene" id="OPUNC03G09880.1">
    <property type="protein sequence ID" value="OPUNC03G09880.1"/>
    <property type="gene ID" value="OPUNC03G09880"/>
</dbReference>
<reference evidence="2" key="1">
    <citation type="submission" date="2015-04" db="UniProtKB">
        <authorList>
            <consortium name="EnsemblPlants"/>
        </authorList>
    </citation>
    <scope>IDENTIFICATION</scope>
</reference>
<feature type="region of interest" description="Disordered" evidence="1">
    <location>
        <begin position="51"/>
        <end position="80"/>
    </location>
</feature>
<accession>A0A0E0KB66</accession>
<sequence length="145" mass="15783">MRRRRRVPRGRSFPAGAAAGVGDLFRPHAAAAATGTRWELPNAVFMQGAGAAEAKKGGAAGSGDDGRHRHHHNYVVQSAASRERWRRISNKTAELSRLIPGTARMNSTTEMLQAAARPIRLLANPSFPHSRRRRGGHHGRGLSLR</sequence>
<evidence type="ECO:0000313" key="3">
    <source>
        <dbReference type="Proteomes" id="UP000026962"/>
    </source>
</evidence>
<dbReference type="STRING" id="4537.A0A0E0KB66"/>
<proteinExistence type="predicted"/>
<evidence type="ECO:0000256" key="1">
    <source>
        <dbReference type="SAM" id="MobiDB-lite"/>
    </source>
</evidence>
<organism evidence="2">
    <name type="scientific">Oryza punctata</name>
    <name type="common">Red rice</name>
    <dbReference type="NCBI Taxonomy" id="4537"/>
    <lineage>
        <taxon>Eukaryota</taxon>
        <taxon>Viridiplantae</taxon>
        <taxon>Streptophyta</taxon>
        <taxon>Embryophyta</taxon>
        <taxon>Tracheophyta</taxon>
        <taxon>Spermatophyta</taxon>
        <taxon>Magnoliopsida</taxon>
        <taxon>Liliopsida</taxon>
        <taxon>Poales</taxon>
        <taxon>Poaceae</taxon>
        <taxon>BOP clade</taxon>
        <taxon>Oryzoideae</taxon>
        <taxon>Oryzeae</taxon>
        <taxon>Oryzinae</taxon>
        <taxon>Oryza</taxon>
    </lineage>
</organism>
<name>A0A0E0KB66_ORYPU</name>
<dbReference type="AlphaFoldDB" id="A0A0E0KB66"/>